<evidence type="ECO:0008006" key="4">
    <source>
        <dbReference type="Google" id="ProtNLM"/>
    </source>
</evidence>
<keyword evidence="1" id="KW-0472">Membrane</keyword>
<keyword evidence="1" id="KW-0812">Transmembrane</keyword>
<sequence length="135" mass="14112">MRVEWRLFHAQVRPVPEPLDTPRVLAGAYAGAFVSVAVLGALGLLADPVTVLVVLGALAVGLGVCARLVAAPGIAAVCWVFLNSVAITPRGRLSWAGYPEAGRIGVLLAAAVFGTVIARVSHARRAYRRTTVGHH</sequence>
<keyword evidence="3" id="KW-1185">Reference proteome</keyword>
<evidence type="ECO:0000313" key="3">
    <source>
        <dbReference type="Proteomes" id="UP000509303"/>
    </source>
</evidence>
<accession>A0A7H8NA99</accession>
<dbReference type="AlphaFoldDB" id="A0A7H8NA99"/>
<reference evidence="2 3" key="1">
    <citation type="submission" date="2020-06" db="EMBL/GenBank/DDBJ databases">
        <title>Genome mining for natural products.</title>
        <authorList>
            <person name="Zhang B."/>
            <person name="Shi J."/>
            <person name="Ge H."/>
        </authorList>
    </citation>
    <scope>NUCLEOTIDE SEQUENCE [LARGE SCALE GENOMIC DNA]</scope>
    <source>
        <strain evidence="2 3">NA00687</strain>
    </source>
</reference>
<dbReference type="RefSeq" id="WP_176163082.1">
    <property type="nucleotide sequence ID" value="NZ_CP054929.1"/>
</dbReference>
<feature type="transmembrane region" description="Helical" evidence="1">
    <location>
        <begin position="52"/>
        <end position="82"/>
    </location>
</feature>
<name>A0A7H8NA99_9ACTN</name>
<evidence type="ECO:0000313" key="2">
    <source>
        <dbReference type="EMBL" id="QKW51361.1"/>
    </source>
</evidence>
<proteinExistence type="predicted"/>
<gene>
    <name evidence="2" type="ORF">HUT08_19525</name>
</gene>
<dbReference type="Proteomes" id="UP000509303">
    <property type="component" value="Chromosome"/>
</dbReference>
<feature type="transmembrane region" description="Helical" evidence="1">
    <location>
        <begin position="24"/>
        <end position="45"/>
    </location>
</feature>
<protein>
    <recommendedName>
        <fullName evidence="4">DUF4118 domain-containing protein</fullName>
    </recommendedName>
</protein>
<feature type="transmembrane region" description="Helical" evidence="1">
    <location>
        <begin position="102"/>
        <end position="120"/>
    </location>
</feature>
<evidence type="ECO:0000256" key="1">
    <source>
        <dbReference type="SAM" id="Phobius"/>
    </source>
</evidence>
<dbReference type="EMBL" id="CP054929">
    <property type="protein sequence ID" value="QKW51361.1"/>
    <property type="molecule type" value="Genomic_DNA"/>
</dbReference>
<keyword evidence="1" id="KW-1133">Transmembrane helix</keyword>
<organism evidence="2 3">
    <name type="scientific">Streptomyces buecherae</name>
    <dbReference type="NCBI Taxonomy" id="2763006"/>
    <lineage>
        <taxon>Bacteria</taxon>
        <taxon>Bacillati</taxon>
        <taxon>Actinomycetota</taxon>
        <taxon>Actinomycetes</taxon>
        <taxon>Kitasatosporales</taxon>
        <taxon>Streptomycetaceae</taxon>
        <taxon>Streptomyces</taxon>
    </lineage>
</organism>